<dbReference type="InterPro" id="IPR036259">
    <property type="entry name" value="MFS_trans_sf"/>
</dbReference>
<feature type="transmembrane region" description="Helical" evidence="5">
    <location>
        <begin position="128"/>
        <end position="146"/>
    </location>
</feature>
<dbReference type="AlphaFoldDB" id="A0A0L8GVD8"/>
<keyword evidence="3 5" id="KW-1133">Transmembrane helix</keyword>
<dbReference type="OrthoDB" id="422206at2759"/>
<evidence type="ECO:0000256" key="3">
    <source>
        <dbReference type="ARBA" id="ARBA00022989"/>
    </source>
</evidence>
<dbReference type="SUPFAM" id="SSF103473">
    <property type="entry name" value="MFS general substrate transporter"/>
    <property type="match status" value="1"/>
</dbReference>
<evidence type="ECO:0000256" key="5">
    <source>
        <dbReference type="SAM" id="Phobius"/>
    </source>
</evidence>
<dbReference type="PANTHER" id="PTHR10924">
    <property type="entry name" value="MAJOR FACILITATOR SUPERFAMILY PROTEIN-RELATED"/>
    <property type="match status" value="1"/>
</dbReference>
<comment type="subcellular location">
    <subcellularLocation>
        <location evidence="1">Membrane</location>
        <topology evidence="1">Multi-pass membrane protein</topology>
    </subcellularLocation>
</comment>
<dbReference type="EMBL" id="KQ420176">
    <property type="protein sequence ID" value="KOF81023.1"/>
    <property type="molecule type" value="Genomic_DNA"/>
</dbReference>
<feature type="transmembrane region" description="Helical" evidence="5">
    <location>
        <begin position="237"/>
        <end position="258"/>
    </location>
</feature>
<accession>A0A0L8GVD8</accession>
<dbReference type="InterPro" id="IPR049680">
    <property type="entry name" value="FLVCR1-2_SLC49-like"/>
</dbReference>
<protein>
    <recommendedName>
        <fullName evidence="7">Major facilitator superfamily (MFS) profile domain-containing protein</fullName>
    </recommendedName>
</protein>
<reference evidence="6" key="1">
    <citation type="submission" date="2015-07" db="EMBL/GenBank/DDBJ databases">
        <title>MeaNS - Measles Nucleotide Surveillance Program.</title>
        <authorList>
            <person name="Tran T."/>
            <person name="Druce J."/>
        </authorList>
    </citation>
    <scope>NUCLEOTIDE SEQUENCE</scope>
    <source>
        <strain evidence="6">UCB-OBI-ISO-001</strain>
        <tissue evidence="6">Gonad</tissue>
    </source>
</reference>
<evidence type="ECO:0000313" key="6">
    <source>
        <dbReference type="EMBL" id="KOF81021.1"/>
    </source>
</evidence>
<dbReference type="EMBL" id="KQ420176">
    <property type="protein sequence ID" value="KOF81021.1"/>
    <property type="molecule type" value="Genomic_DNA"/>
</dbReference>
<keyword evidence="4 5" id="KW-0472">Membrane</keyword>
<evidence type="ECO:0000256" key="1">
    <source>
        <dbReference type="ARBA" id="ARBA00004141"/>
    </source>
</evidence>
<feature type="transmembrane region" description="Helical" evidence="5">
    <location>
        <begin position="189"/>
        <end position="210"/>
    </location>
</feature>
<dbReference type="Gene3D" id="1.20.1250.20">
    <property type="entry name" value="MFS general substrate transporter like domains"/>
    <property type="match status" value="1"/>
</dbReference>
<evidence type="ECO:0000256" key="4">
    <source>
        <dbReference type="ARBA" id="ARBA00023136"/>
    </source>
</evidence>
<proteinExistence type="predicted"/>
<dbReference type="GO" id="GO:0016020">
    <property type="term" value="C:membrane"/>
    <property type="evidence" value="ECO:0007669"/>
    <property type="project" value="UniProtKB-SubCell"/>
</dbReference>
<gene>
    <name evidence="6" type="ORF">OCBIM_22027079mg</name>
</gene>
<organism evidence="6">
    <name type="scientific">Octopus bimaculoides</name>
    <name type="common">California two-spotted octopus</name>
    <dbReference type="NCBI Taxonomy" id="37653"/>
    <lineage>
        <taxon>Eukaryota</taxon>
        <taxon>Metazoa</taxon>
        <taxon>Spiralia</taxon>
        <taxon>Lophotrochozoa</taxon>
        <taxon>Mollusca</taxon>
        <taxon>Cephalopoda</taxon>
        <taxon>Coleoidea</taxon>
        <taxon>Octopodiformes</taxon>
        <taxon>Octopoda</taxon>
        <taxon>Incirrata</taxon>
        <taxon>Octopodidae</taxon>
        <taxon>Octopus</taxon>
    </lineage>
</organism>
<sequence length="297" mass="32342">MGQMSCHDLKRFLFRVPARNFVFILSKDFLCVRLTVKPVAPDWSPSENQIVGLIRNKSYVTLCLNFGAGLGLFTALSTLFQQILCPRGYFNNFSGMCGALFIGAGLVGAALAGPLLDYTKRFEDIIKISSCMTTLCSILFSVVSGFENRRTLIATSISLLGMFGFSLYPSCMEASVECTFPVAEATSSGLLVIVGQILGVIFIVVMQVLAQPMSASESRNSTCKTNSLSTETLDFTISNFFGSGVLVLFCVLSLVFFFHPELKRLTAEKKAAAQDIISAIRNAENDTSSVIQNEITE</sequence>
<dbReference type="STRING" id="37653.A0A0L8GVD8"/>
<feature type="transmembrane region" description="Helical" evidence="5">
    <location>
        <begin position="59"/>
        <end position="81"/>
    </location>
</feature>
<feature type="transmembrane region" description="Helical" evidence="5">
    <location>
        <begin position="93"/>
        <end position="116"/>
    </location>
</feature>
<dbReference type="EMBL" id="KQ420176">
    <property type="protein sequence ID" value="KOF81022.1"/>
    <property type="molecule type" value="Genomic_DNA"/>
</dbReference>
<feature type="transmembrane region" description="Helical" evidence="5">
    <location>
        <begin position="152"/>
        <end position="168"/>
    </location>
</feature>
<evidence type="ECO:0008006" key="7">
    <source>
        <dbReference type="Google" id="ProtNLM"/>
    </source>
</evidence>
<keyword evidence="2 5" id="KW-0812">Transmembrane</keyword>
<name>A0A0L8GVD8_OCTBM</name>
<dbReference type="PANTHER" id="PTHR10924:SF6">
    <property type="entry name" value="SOLUTE CARRIER FAMILY 49 MEMBER A3"/>
    <property type="match status" value="1"/>
</dbReference>
<evidence type="ECO:0000256" key="2">
    <source>
        <dbReference type="ARBA" id="ARBA00022692"/>
    </source>
</evidence>